<accession>A0A1U7IPA1</accession>
<name>A0A1U7IPA1_9CYAN</name>
<dbReference type="InterPro" id="IPR013024">
    <property type="entry name" value="GGCT-like"/>
</dbReference>
<dbReference type="Proteomes" id="UP000185860">
    <property type="component" value="Unassembled WGS sequence"/>
</dbReference>
<protein>
    <recommendedName>
        <fullName evidence="1">Gamma-glutamylcyclotransferase AIG2-like domain-containing protein</fullName>
    </recommendedName>
</protein>
<gene>
    <name evidence="2" type="ORF">NIES2119_08405</name>
</gene>
<dbReference type="AlphaFoldDB" id="A0A1U7IPA1"/>
<reference evidence="2 3" key="1">
    <citation type="submission" date="2016-11" db="EMBL/GenBank/DDBJ databases">
        <title>Draft Genome Sequences of Nine Cyanobacterial Strains from Diverse Habitats.</title>
        <authorList>
            <person name="Zhu T."/>
            <person name="Hou S."/>
            <person name="Lu X."/>
            <person name="Hess W.R."/>
        </authorList>
    </citation>
    <scope>NUCLEOTIDE SEQUENCE [LARGE SCALE GENOMIC DNA]</scope>
    <source>
        <strain evidence="2 3">IAM M-71</strain>
    </source>
</reference>
<dbReference type="OrthoDB" id="8538589at2"/>
<sequence>MIQQSNSELVEVFVYGTLKPGEANYQYYCGGKVVAATRATVKGLLFGLPVGYPAMILGEGVVQGYLLTFNKPNILRNLDILEGYNAHCPPAQNLYDRKQLEVYSQQAEPLGLAWTYFMTLDQVEQMGGVLIPSGWWTSL</sequence>
<dbReference type="InterPro" id="IPR036568">
    <property type="entry name" value="GGCT-like_sf"/>
</dbReference>
<dbReference type="Gene3D" id="3.10.490.10">
    <property type="entry name" value="Gamma-glutamyl cyclotransferase-like"/>
    <property type="match status" value="1"/>
</dbReference>
<comment type="caution">
    <text evidence="2">The sequence shown here is derived from an EMBL/GenBank/DDBJ whole genome shotgun (WGS) entry which is preliminary data.</text>
</comment>
<dbReference type="Pfam" id="PF06094">
    <property type="entry name" value="GGACT"/>
    <property type="match status" value="1"/>
</dbReference>
<organism evidence="2 3">
    <name type="scientific">[Phormidium ambiguum] IAM M-71</name>
    <dbReference type="NCBI Taxonomy" id="454136"/>
    <lineage>
        <taxon>Bacteria</taxon>
        <taxon>Bacillati</taxon>
        <taxon>Cyanobacteriota</taxon>
        <taxon>Cyanophyceae</taxon>
        <taxon>Oscillatoriophycideae</taxon>
        <taxon>Aerosakkonematales</taxon>
        <taxon>Aerosakkonemataceae</taxon>
        <taxon>Floridanema</taxon>
    </lineage>
</organism>
<evidence type="ECO:0000259" key="1">
    <source>
        <dbReference type="Pfam" id="PF06094"/>
    </source>
</evidence>
<evidence type="ECO:0000313" key="2">
    <source>
        <dbReference type="EMBL" id="OKH39136.1"/>
    </source>
</evidence>
<dbReference type="SUPFAM" id="SSF110857">
    <property type="entry name" value="Gamma-glutamyl cyclotransferase-like"/>
    <property type="match status" value="1"/>
</dbReference>
<dbReference type="CDD" id="cd06661">
    <property type="entry name" value="GGCT_like"/>
    <property type="match status" value="1"/>
</dbReference>
<dbReference type="STRING" id="454136.NIES2119_08405"/>
<evidence type="ECO:0000313" key="3">
    <source>
        <dbReference type="Proteomes" id="UP000185860"/>
    </source>
</evidence>
<feature type="domain" description="Gamma-glutamylcyclotransferase AIG2-like" evidence="1">
    <location>
        <begin position="12"/>
        <end position="137"/>
    </location>
</feature>
<proteinExistence type="predicted"/>
<dbReference type="EMBL" id="MRCE01000006">
    <property type="protein sequence ID" value="OKH39136.1"/>
    <property type="molecule type" value="Genomic_DNA"/>
</dbReference>
<dbReference type="InterPro" id="IPR009288">
    <property type="entry name" value="AIG2-like_dom"/>
</dbReference>
<dbReference type="RefSeq" id="WP_073592999.1">
    <property type="nucleotide sequence ID" value="NZ_MRCE01000006.1"/>
</dbReference>